<evidence type="ECO:0000256" key="3">
    <source>
        <dbReference type="ARBA" id="ARBA00022490"/>
    </source>
</evidence>
<keyword evidence="3" id="KW-0963">Cytoplasm</keyword>
<dbReference type="InterPro" id="IPR055108">
    <property type="entry name" value="Syntrophin_4th"/>
</dbReference>
<dbReference type="GeneID" id="111246575"/>
<protein>
    <recommendedName>
        <fullName evidence="5">PDZ domain-containing protein</fullName>
    </recommendedName>
</protein>
<dbReference type="Pfam" id="PF00595">
    <property type="entry name" value="PDZ"/>
    <property type="match status" value="1"/>
</dbReference>
<evidence type="ECO:0000256" key="1">
    <source>
        <dbReference type="ARBA" id="ARBA00004245"/>
    </source>
</evidence>
<dbReference type="PROSITE" id="PS50106">
    <property type="entry name" value="PDZ"/>
    <property type="match status" value="1"/>
</dbReference>
<comment type="similarity">
    <text evidence="2">Belongs to the syntrophin family.</text>
</comment>
<dbReference type="GO" id="GO:0016010">
    <property type="term" value="C:dystrophin-associated glycoprotein complex"/>
    <property type="evidence" value="ECO:0007669"/>
    <property type="project" value="TreeGrafter"/>
</dbReference>
<dbReference type="SUPFAM" id="SSF50156">
    <property type="entry name" value="PDZ domain-like"/>
    <property type="match status" value="1"/>
</dbReference>
<dbReference type="InterPro" id="IPR015482">
    <property type="entry name" value="Syntrophin"/>
</dbReference>
<dbReference type="PANTHER" id="PTHR10554">
    <property type="entry name" value="SYNTROPHIN"/>
    <property type="match status" value="1"/>
</dbReference>
<organism evidence="6 7">
    <name type="scientific">Varroa destructor</name>
    <name type="common">Honeybee mite</name>
    <dbReference type="NCBI Taxonomy" id="109461"/>
    <lineage>
        <taxon>Eukaryota</taxon>
        <taxon>Metazoa</taxon>
        <taxon>Ecdysozoa</taxon>
        <taxon>Arthropoda</taxon>
        <taxon>Chelicerata</taxon>
        <taxon>Arachnida</taxon>
        <taxon>Acari</taxon>
        <taxon>Parasitiformes</taxon>
        <taxon>Mesostigmata</taxon>
        <taxon>Gamasina</taxon>
        <taxon>Dermanyssoidea</taxon>
        <taxon>Varroidae</taxon>
        <taxon>Varroa</taxon>
    </lineage>
</organism>
<dbReference type="OrthoDB" id="9975356at2759"/>
<keyword evidence="4" id="KW-0206">Cytoskeleton</keyword>
<dbReference type="RefSeq" id="XP_022652129.1">
    <property type="nucleotide sequence ID" value="XM_022796394.1"/>
</dbReference>
<keyword evidence="7" id="KW-1185">Reference proteome</keyword>
<evidence type="ECO:0000256" key="4">
    <source>
        <dbReference type="ARBA" id="ARBA00023212"/>
    </source>
</evidence>
<dbReference type="SMART" id="SM00228">
    <property type="entry name" value="PDZ"/>
    <property type="match status" value="1"/>
</dbReference>
<dbReference type="Proteomes" id="UP000594260">
    <property type="component" value="Unplaced"/>
</dbReference>
<accession>A0A7M7M627</accession>
<feature type="domain" description="PDZ" evidence="5">
    <location>
        <begin position="45"/>
        <end position="126"/>
    </location>
</feature>
<comment type="subcellular location">
    <subcellularLocation>
        <location evidence="1">Cytoplasm</location>
        <location evidence="1">Cytoskeleton</location>
    </subcellularLocation>
</comment>
<dbReference type="FunCoup" id="A0A7M7M627">
    <property type="interactions" value="49"/>
</dbReference>
<proteinExistence type="inferred from homology"/>
<reference evidence="6" key="1">
    <citation type="submission" date="2021-01" db="UniProtKB">
        <authorList>
            <consortium name="EnsemblMetazoa"/>
        </authorList>
    </citation>
    <scope>IDENTIFICATION</scope>
</reference>
<evidence type="ECO:0000313" key="7">
    <source>
        <dbReference type="Proteomes" id="UP000594260"/>
    </source>
</evidence>
<sequence length="426" mass="48164">MMFICSSNGKHRVTVQLELRDHVLLIIPNAGGNSNKYSVPNKERVIALPRRPEGGFGVAIKGGHEHNLPIIISKILRADSSSIKLYVGDAIVKVNEVPTRGLSREQATELLRSAGERVILTVKHYREVASLLKKDDEGGTQAAYVELLFAYVQEMEEQRAFKVQACSSKEETIVQCTDRGERETWLRTIHAAVQRCNDHKIEQLNRNQEEANKIHWMDWISKKCYFPWNRQRTLPLFLALKGASVYQFDRAPASLTEFDDCQIVYKAYQCSLQPDAECIDLALTSRHYVLETPHHCVRFSLPPGGQSTAVLERAWALCTYLSVITLSSKTFSVQFENKAASLTIDWNMGFALYDIASKEYLWKYGFAQYRSNGQDGARVSLVFALKDTACCKNELLRTVTLNNDAQAKQFIFCINAFLSSKSVAPH</sequence>
<dbReference type="EnsemblMetazoa" id="XM_022796394">
    <property type="protein sequence ID" value="XP_022652129"/>
    <property type="gene ID" value="LOC111246575"/>
</dbReference>
<dbReference type="AlphaFoldDB" id="A0A7M7M627"/>
<dbReference type="InterPro" id="IPR001478">
    <property type="entry name" value="PDZ"/>
</dbReference>
<dbReference type="RefSeq" id="XP_022652128.1">
    <property type="nucleotide sequence ID" value="XM_022796393.1"/>
</dbReference>
<dbReference type="PANTHER" id="PTHR10554:SF1">
    <property type="entry name" value="FI16515P1"/>
    <property type="match status" value="1"/>
</dbReference>
<evidence type="ECO:0000256" key="2">
    <source>
        <dbReference type="ARBA" id="ARBA00010798"/>
    </source>
</evidence>
<dbReference type="KEGG" id="vde:111246575"/>
<evidence type="ECO:0000313" key="6">
    <source>
        <dbReference type="EnsemblMetazoa" id="XP_022652127"/>
    </source>
</evidence>
<dbReference type="OMA" id="IAMQSRT"/>
<dbReference type="EnsemblMetazoa" id="XM_022796392">
    <property type="protein sequence ID" value="XP_022652127"/>
    <property type="gene ID" value="LOC111246575"/>
</dbReference>
<evidence type="ECO:0000259" key="5">
    <source>
        <dbReference type="PROSITE" id="PS50106"/>
    </source>
</evidence>
<dbReference type="GO" id="GO:0005856">
    <property type="term" value="C:cytoskeleton"/>
    <property type="evidence" value="ECO:0007669"/>
    <property type="project" value="UniProtKB-SubCell"/>
</dbReference>
<dbReference type="InParanoid" id="A0A7M7M627"/>
<dbReference type="Gene3D" id="2.30.42.10">
    <property type="match status" value="1"/>
</dbReference>
<dbReference type="Pfam" id="PF23012">
    <property type="entry name" value="Syntrophin_4th"/>
    <property type="match status" value="1"/>
</dbReference>
<dbReference type="RefSeq" id="XP_022652127.1">
    <property type="nucleotide sequence ID" value="XM_022796392.1"/>
</dbReference>
<dbReference type="SUPFAM" id="SSF50729">
    <property type="entry name" value="PH domain-like"/>
    <property type="match status" value="1"/>
</dbReference>
<name>A0A7M7M627_VARDE</name>
<dbReference type="GO" id="GO:0005198">
    <property type="term" value="F:structural molecule activity"/>
    <property type="evidence" value="ECO:0007669"/>
    <property type="project" value="InterPro"/>
</dbReference>
<dbReference type="EnsemblMetazoa" id="XM_022796393">
    <property type="protein sequence ID" value="XP_022652128"/>
    <property type="gene ID" value="LOC111246575"/>
</dbReference>
<dbReference type="InterPro" id="IPR036034">
    <property type="entry name" value="PDZ_sf"/>
</dbReference>